<dbReference type="InterPro" id="IPR025135">
    <property type="entry name" value="DUF4060"/>
</dbReference>
<organism evidence="1 2">
    <name type="scientific">Klebsiella pneumoniae subsp. pneumoniae (strain ATCC 700721 / MGH 78578)</name>
    <dbReference type="NCBI Taxonomy" id="272620"/>
    <lineage>
        <taxon>Bacteria</taxon>
        <taxon>Pseudomonadati</taxon>
        <taxon>Pseudomonadota</taxon>
        <taxon>Gammaproteobacteria</taxon>
        <taxon>Enterobacterales</taxon>
        <taxon>Enterobacteriaceae</taxon>
        <taxon>Klebsiella/Raoultella group</taxon>
        <taxon>Klebsiella</taxon>
        <taxon>Klebsiella pneumoniae complex</taxon>
    </lineage>
</organism>
<gene>
    <name evidence="1" type="ORF">KPN_01378</name>
</gene>
<evidence type="ECO:0000313" key="1">
    <source>
        <dbReference type="EMBL" id="ABR76810.1"/>
    </source>
</evidence>
<dbReference type="STRING" id="272620.KPN_01378"/>
<reference evidence="1 2" key="1">
    <citation type="journal article" date="2001" name="Nature">
        <title>Complete genome sequence of Salmonella enterica serovar Typhimurium LT2.</title>
        <authorList>
            <person name="McClelland M."/>
            <person name="Sanderson K.E."/>
            <person name="Spieth J."/>
            <person name="Clifton S.W."/>
            <person name="Latreille P."/>
            <person name="Courtney L."/>
            <person name="Porwollik S."/>
            <person name="Ali J."/>
            <person name="Dante M."/>
            <person name="Du F."/>
            <person name="Hou S."/>
            <person name="Layman D."/>
            <person name="Leonard S."/>
            <person name="Nguyen C."/>
            <person name="Scott K."/>
            <person name="Holmes A."/>
            <person name="Grewal N."/>
            <person name="Mulvaney E."/>
            <person name="Ryan E."/>
            <person name="Sun H."/>
            <person name="Florea L."/>
            <person name="Miller W."/>
            <person name="Stoneking T."/>
            <person name="Nhan M."/>
            <person name="Waterston R."/>
            <person name="Wilson R.K."/>
        </authorList>
    </citation>
    <scope>NUCLEOTIDE SEQUENCE [LARGE SCALE GENOMIC DNA]</scope>
    <source>
        <strain evidence="2">ATCC 700721 / MGH 78578</strain>
    </source>
</reference>
<dbReference type="PaxDb" id="272620-KPN_01378"/>
<proteinExistence type="predicted"/>
<dbReference type="EnsemblBacteria" id="ABR76810">
    <property type="protein sequence ID" value="ABR76810"/>
    <property type="gene ID" value="KPN_01378"/>
</dbReference>
<dbReference type="Pfam" id="PF13269">
    <property type="entry name" value="DUF4060"/>
    <property type="match status" value="1"/>
</dbReference>
<dbReference type="EMBL" id="CP000647">
    <property type="protein sequence ID" value="ABR76810.1"/>
    <property type="molecule type" value="Genomic_DNA"/>
</dbReference>
<dbReference type="Proteomes" id="UP000000265">
    <property type="component" value="Chromosome"/>
</dbReference>
<dbReference type="AlphaFoldDB" id="A6T889"/>
<dbReference type="KEGG" id="kpn:KPN_01378"/>
<accession>A6T889</accession>
<reference evidence="1 2" key="2">
    <citation type="submission" date="2006-09" db="EMBL/GenBank/DDBJ databases">
        <authorList>
            <consortium name="The Klebsiella pneumonia Genome Sequencing Project"/>
            <person name="McClelland M."/>
            <person name="Sanderson E.K."/>
            <person name="Spieth J."/>
            <person name="Clifton W.S."/>
            <person name="Latreille P."/>
            <person name="Sabo A."/>
            <person name="Pepin K."/>
            <person name="Bhonagiri V."/>
            <person name="Porwollik S."/>
            <person name="Ali J."/>
            <person name="Wilson R.K."/>
        </authorList>
    </citation>
    <scope>NUCLEOTIDE SEQUENCE [LARGE SCALE GENOMIC DNA]</scope>
    <source>
        <strain evidence="2">ATCC 700721 / MGH 78578</strain>
    </source>
</reference>
<name>A6T889_KLEP7</name>
<sequence>MFLCEVNMRLINRSKQSPLGRQACDAALAKHVERYGDYGRSQMKETYTVQIEGVKVWVEVVNRKASYVATAMTGMRRLRALPGQVA</sequence>
<evidence type="ECO:0008006" key="3">
    <source>
        <dbReference type="Google" id="ProtNLM"/>
    </source>
</evidence>
<evidence type="ECO:0000313" key="2">
    <source>
        <dbReference type="Proteomes" id="UP000000265"/>
    </source>
</evidence>
<protein>
    <recommendedName>
        <fullName evidence="3">DUF4060 family protein</fullName>
    </recommendedName>
</protein>
<dbReference type="HOGENOM" id="CLU_189290_1_0_6"/>